<evidence type="ECO:0000256" key="2">
    <source>
        <dbReference type="ARBA" id="ARBA00004319"/>
    </source>
</evidence>
<evidence type="ECO:0000256" key="4">
    <source>
        <dbReference type="ARBA" id="ARBA00023157"/>
    </source>
</evidence>
<sequence length="454" mass="49078">MLQPTSALLLVASFLAALPVNADGLYTKKSPVLQLDQKGYNKLIANSNYSSIVEFYAPWCGHCQNLKPAYEKAAKNLDGLAKVAAVNCDDDANKPFCGQMGIQGFPTLKLVTPSKKPGKPLVEDYQGPRTAKGIVDAVVDKIPNHVKRVTDSKLDEWLSEDEESPKAILFTEKGTTSALIRTLGIEFLGSIKVAQIRNKEVNAVEKFGITDFPSLVLLPGNGQDPIIYDGELKKGPMVEFLSQAASPNPDPAPAATKPKDKASKPSEKPKPSEQSESEETAEESKPSIPVKVPTSAPAINTLAISEALEAACLTPKSGTCVLAFLPQSEEPDVELTGDAKDALESLAEVAHKHAQRKTKLFPLYSIPADNAASKTLKSGLGLSEDAQTVEIVALNARRGWWRQYDSSNGADYGVVRVEAWIDAIRLGEGSRNKLPEDIIITKEEPEKKVEHDEL</sequence>
<feature type="chain" id="PRO_5046031556" description="protein disulfide-isomerase" evidence="8">
    <location>
        <begin position="23"/>
        <end position="454"/>
    </location>
</feature>
<name>A0ABR4GTC2_9EURO</name>
<dbReference type="Proteomes" id="UP001610334">
    <property type="component" value="Unassembled WGS sequence"/>
</dbReference>
<evidence type="ECO:0000259" key="9">
    <source>
        <dbReference type="PROSITE" id="PS51352"/>
    </source>
</evidence>
<dbReference type="InterPro" id="IPR057305">
    <property type="entry name" value="Thioredox_PDIA6_C"/>
</dbReference>
<dbReference type="Pfam" id="PF00085">
    <property type="entry name" value="Thioredoxin"/>
    <property type="match status" value="1"/>
</dbReference>
<dbReference type="PROSITE" id="PS51352">
    <property type="entry name" value="THIOREDOXIN_2"/>
    <property type="match status" value="1"/>
</dbReference>
<keyword evidence="11" id="KW-1185">Reference proteome</keyword>
<reference evidence="10 11" key="1">
    <citation type="submission" date="2024-07" db="EMBL/GenBank/DDBJ databases">
        <title>Section-level genome sequencing and comparative genomics of Aspergillus sections Usti and Cavernicolus.</title>
        <authorList>
            <consortium name="Lawrence Berkeley National Laboratory"/>
            <person name="Nybo J.L."/>
            <person name="Vesth T.C."/>
            <person name="Theobald S."/>
            <person name="Frisvad J.C."/>
            <person name="Larsen T.O."/>
            <person name="Kjaerboelling I."/>
            <person name="Rothschild-Mancinelli K."/>
            <person name="Lyhne E.K."/>
            <person name="Kogle M.E."/>
            <person name="Barry K."/>
            <person name="Clum A."/>
            <person name="Na H."/>
            <person name="Ledsgaard L."/>
            <person name="Lin J."/>
            <person name="Lipzen A."/>
            <person name="Kuo A."/>
            <person name="Riley R."/>
            <person name="Mondo S."/>
            <person name="Labutti K."/>
            <person name="Haridas S."/>
            <person name="Pangalinan J."/>
            <person name="Salamov A.A."/>
            <person name="Simmons B.A."/>
            <person name="Magnuson J.K."/>
            <person name="Chen J."/>
            <person name="Drula E."/>
            <person name="Henrissat B."/>
            <person name="Wiebenga A."/>
            <person name="Lubbers R.J."/>
            <person name="Gomes A.C."/>
            <person name="Makela M.R."/>
            <person name="Stajich J."/>
            <person name="Grigoriev I.V."/>
            <person name="Mortensen U.H."/>
            <person name="De Vries R.P."/>
            <person name="Baker S.E."/>
            <person name="Andersen M.R."/>
        </authorList>
    </citation>
    <scope>NUCLEOTIDE SEQUENCE [LARGE SCALE GENOMIC DNA]</scope>
    <source>
        <strain evidence="10 11">CBS 588.65</strain>
    </source>
</reference>
<dbReference type="PROSITE" id="PS00194">
    <property type="entry name" value="THIOREDOXIN_1"/>
    <property type="match status" value="1"/>
</dbReference>
<evidence type="ECO:0000256" key="6">
    <source>
        <dbReference type="ARBA" id="ARBA00023284"/>
    </source>
</evidence>
<evidence type="ECO:0000256" key="5">
    <source>
        <dbReference type="ARBA" id="ARBA00023235"/>
    </source>
</evidence>
<evidence type="ECO:0000256" key="1">
    <source>
        <dbReference type="ARBA" id="ARBA00001182"/>
    </source>
</evidence>
<feature type="compositionally biased region" description="Basic and acidic residues" evidence="7">
    <location>
        <begin position="257"/>
        <end position="273"/>
    </location>
</feature>
<dbReference type="PRINTS" id="PR00421">
    <property type="entry name" value="THIOREDOXIN"/>
</dbReference>
<dbReference type="EMBL" id="JBFXLT010000195">
    <property type="protein sequence ID" value="KAL2802266.1"/>
    <property type="molecule type" value="Genomic_DNA"/>
</dbReference>
<keyword evidence="4" id="KW-1015">Disulfide bond</keyword>
<keyword evidence="8" id="KW-0732">Signal</keyword>
<evidence type="ECO:0000256" key="8">
    <source>
        <dbReference type="SAM" id="SignalP"/>
    </source>
</evidence>
<evidence type="ECO:0000313" key="11">
    <source>
        <dbReference type="Proteomes" id="UP001610334"/>
    </source>
</evidence>
<accession>A0ABR4GTC2</accession>
<keyword evidence="6" id="KW-0676">Redox-active center</keyword>
<dbReference type="PANTHER" id="PTHR45815:SF3">
    <property type="entry name" value="PROTEIN DISULFIDE-ISOMERASE A6"/>
    <property type="match status" value="1"/>
</dbReference>
<dbReference type="Gene3D" id="3.40.30.10">
    <property type="entry name" value="Glutaredoxin"/>
    <property type="match status" value="2"/>
</dbReference>
<comment type="catalytic activity">
    <reaction evidence="1">
        <text>Catalyzes the rearrangement of -S-S- bonds in proteins.</text>
        <dbReference type="EC" id="5.3.4.1"/>
    </reaction>
</comment>
<dbReference type="PANTHER" id="PTHR45815">
    <property type="entry name" value="PROTEIN DISULFIDE-ISOMERASE A6"/>
    <property type="match status" value="1"/>
</dbReference>
<feature type="region of interest" description="Disordered" evidence="7">
    <location>
        <begin position="242"/>
        <end position="292"/>
    </location>
</feature>
<gene>
    <name evidence="10" type="ORF">BJX63DRAFT_415466</name>
</gene>
<dbReference type="InterPro" id="IPR036249">
    <property type="entry name" value="Thioredoxin-like_sf"/>
</dbReference>
<dbReference type="InterPro" id="IPR013766">
    <property type="entry name" value="Thioredoxin_domain"/>
</dbReference>
<comment type="caution">
    <text evidence="10">The sequence shown here is derived from an EMBL/GenBank/DDBJ whole genome shotgun (WGS) entry which is preliminary data.</text>
</comment>
<feature type="domain" description="Thioredoxin" evidence="9">
    <location>
        <begin position="6"/>
        <end position="144"/>
    </location>
</feature>
<keyword evidence="5" id="KW-0413">Isomerase</keyword>
<dbReference type="SUPFAM" id="SSF52833">
    <property type="entry name" value="Thioredoxin-like"/>
    <property type="match status" value="2"/>
</dbReference>
<dbReference type="EC" id="5.3.4.1" evidence="3"/>
<organism evidence="10 11">
    <name type="scientific">Aspergillus granulosus</name>
    <dbReference type="NCBI Taxonomy" id="176169"/>
    <lineage>
        <taxon>Eukaryota</taxon>
        <taxon>Fungi</taxon>
        <taxon>Dikarya</taxon>
        <taxon>Ascomycota</taxon>
        <taxon>Pezizomycotina</taxon>
        <taxon>Eurotiomycetes</taxon>
        <taxon>Eurotiomycetidae</taxon>
        <taxon>Eurotiales</taxon>
        <taxon>Aspergillaceae</taxon>
        <taxon>Aspergillus</taxon>
        <taxon>Aspergillus subgen. Nidulantes</taxon>
    </lineage>
</organism>
<dbReference type="CDD" id="cd03002">
    <property type="entry name" value="PDI_a_MPD1_like"/>
    <property type="match status" value="1"/>
</dbReference>
<comment type="subcellular location">
    <subcellularLocation>
        <location evidence="2">Endoplasmic reticulum lumen</location>
    </subcellularLocation>
</comment>
<evidence type="ECO:0000313" key="10">
    <source>
        <dbReference type="EMBL" id="KAL2802266.1"/>
    </source>
</evidence>
<protein>
    <recommendedName>
        <fullName evidence="3">protein disulfide-isomerase</fullName>
        <ecNumber evidence="3">5.3.4.1</ecNumber>
    </recommendedName>
</protein>
<evidence type="ECO:0000256" key="3">
    <source>
        <dbReference type="ARBA" id="ARBA00012723"/>
    </source>
</evidence>
<dbReference type="Pfam" id="PF24541">
    <property type="entry name" value="Thioredox_PDIA6_C"/>
    <property type="match status" value="1"/>
</dbReference>
<proteinExistence type="predicted"/>
<dbReference type="InterPro" id="IPR017937">
    <property type="entry name" value="Thioredoxin_CS"/>
</dbReference>
<feature type="signal peptide" evidence="8">
    <location>
        <begin position="1"/>
        <end position="22"/>
    </location>
</feature>
<evidence type="ECO:0000256" key="7">
    <source>
        <dbReference type="SAM" id="MobiDB-lite"/>
    </source>
</evidence>